<comment type="caution">
    <text evidence="12">The sequence shown here is derived from an EMBL/GenBank/DDBJ whole genome shotgun (WGS) entry which is preliminary data.</text>
</comment>
<dbReference type="AlphaFoldDB" id="A0A7Y9JMA7"/>
<feature type="domain" description="Polysaccharide chain length determinant N-terminal" evidence="11">
    <location>
        <begin position="10"/>
        <end position="61"/>
    </location>
</feature>
<keyword evidence="6" id="KW-0067">ATP-binding</keyword>
<dbReference type="CDD" id="cd05387">
    <property type="entry name" value="BY-kinase"/>
    <property type="match status" value="1"/>
</dbReference>
<dbReference type="SUPFAM" id="SSF52540">
    <property type="entry name" value="P-loop containing nucleoside triphosphate hydrolases"/>
    <property type="match status" value="1"/>
</dbReference>
<gene>
    <name evidence="12" type="ORF">BKA02_001632</name>
</gene>
<keyword evidence="8 10" id="KW-0472">Membrane</keyword>
<dbReference type="GO" id="GO:0005524">
    <property type="term" value="F:ATP binding"/>
    <property type="evidence" value="ECO:0007669"/>
    <property type="project" value="UniProtKB-KW"/>
</dbReference>
<evidence type="ECO:0000313" key="12">
    <source>
        <dbReference type="EMBL" id="NYD54577.1"/>
    </source>
</evidence>
<evidence type="ECO:0000313" key="13">
    <source>
        <dbReference type="Proteomes" id="UP000552045"/>
    </source>
</evidence>
<protein>
    <submittedName>
        <fullName evidence="12">Capsular exopolysaccharide synthesis family protein</fullName>
    </submittedName>
</protein>
<dbReference type="GO" id="GO:0004713">
    <property type="term" value="F:protein tyrosine kinase activity"/>
    <property type="evidence" value="ECO:0007669"/>
    <property type="project" value="TreeGrafter"/>
</dbReference>
<feature type="transmembrane region" description="Helical" evidence="10">
    <location>
        <begin position="21"/>
        <end position="43"/>
    </location>
</feature>
<evidence type="ECO:0000256" key="9">
    <source>
        <dbReference type="SAM" id="MobiDB-lite"/>
    </source>
</evidence>
<keyword evidence="5" id="KW-0547">Nucleotide-binding</keyword>
<dbReference type="InterPro" id="IPR027417">
    <property type="entry name" value="P-loop_NTPase"/>
</dbReference>
<accession>A0A7Y9JMA7</accession>
<dbReference type="InterPro" id="IPR033756">
    <property type="entry name" value="YlxH/NBP35"/>
</dbReference>
<evidence type="ECO:0000259" key="11">
    <source>
        <dbReference type="Pfam" id="PF02706"/>
    </source>
</evidence>
<proteinExistence type="inferred from homology"/>
<keyword evidence="7 10" id="KW-1133">Transmembrane helix</keyword>
<keyword evidence="13" id="KW-1185">Reference proteome</keyword>
<feature type="region of interest" description="Disordered" evidence="9">
    <location>
        <begin position="470"/>
        <end position="493"/>
    </location>
</feature>
<dbReference type="Pfam" id="PF02706">
    <property type="entry name" value="Wzz"/>
    <property type="match status" value="1"/>
</dbReference>
<dbReference type="GO" id="GO:0005886">
    <property type="term" value="C:plasma membrane"/>
    <property type="evidence" value="ECO:0007669"/>
    <property type="project" value="UniProtKB-SubCell"/>
</dbReference>
<evidence type="ECO:0000256" key="1">
    <source>
        <dbReference type="ARBA" id="ARBA00004651"/>
    </source>
</evidence>
<dbReference type="RefSeq" id="WP_179432993.1">
    <property type="nucleotide sequence ID" value="NZ_BAABLC010000001.1"/>
</dbReference>
<evidence type="ECO:0000256" key="7">
    <source>
        <dbReference type="ARBA" id="ARBA00022989"/>
    </source>
</evidence>
<evidence type="ECO:0000256" key="2">
    <source>
        <dbReference type="ARBA" id="ARBA00006683"/>
    </source>
</evidence>
<keyword evidence="3" id="KW-1003">Cell membrane</keyword>
<dbReference type="Gene3D" id="3.40.50.300">
    <property type="entry name" value="P-loop containing nucleotide triphosphate hydrolases"/>
    <property type="match status" value="1"/>
</dbReference>
<comment type="similarity">
    <text evidence="2">Belongs to the CpsC/CapA family.</text>
</comment>
<evidence type="ECO:0000256" key="5">
    <source>
        <dbReference type="ARBA" id="ARBA00022741"/>
    </source>
</evidence>
<dbReference type="Proteomes" id="UP000552045">
    <property type="component" value="Unassembled WGS sequence"/>
</dbReference>
<keyword evidence="4 10" id="KW-0812">Transmembrane</keyword>
<evidence type="ECO:0000256" key="3">
    <source>
        <dbReference type="ARBA" id="ARBA00022475"/>
    </source>
</evidence>
<comment type="subcellular location">
    <subcellularLocation>
        <location evidence="1">Cell membrane</location>
        <topology evidence="1">Multi-pass membrane protein</topology>
    </subcellularLocation>
</comment>
<dbReference type="InterPro" id="IPR005702">
    <property type="entry name" value="Wzc-like_C"/>
</dbReference>
<evidence type="ECO:0000256" key="10">
    <source>
        <dbReference type="SAM" id="Phobius"/>
    </source>
</evidence>
<organism evidence="12 13">
    <name type="scientific">Microbacterium pseudoresistens</name>
    <dbReference type="NCBI Taxonomy" id="640634"/>
    <lineage>
        <taxon>Bacteria</taxon>
        <taxon>Bacillati</taxon>
        <taxon>Actinomycetota</taxon>
        <taxon>Actinomycetes</taxon>
        <taxon>Micrococcales</taxon>
        <taxon>Microbacteriaceae</taxon>
        <taxon>Microbacterium</taxon>
    </lineage>
</organism>
<dbReference type="PANTHER" id="PTHR32309">
    <property type="entry name" value="TYROSINE-PROTEIN KINASE"/>
    <property type="match status" value="1"/>
</dbReference>
<feature type="transmembrane region" description="Helical" evidence="10">
    <location>
        <begin position="185"/>
        <end position="204"/>
    </location>
</feature>
<dbReference type="EMBL" id="JACCBH010000001">
    <property type="protein sequence ID" value="NYD54577.1"/>
    <property type="molecule type" value="Genomic_DNA"/>
</dbReference>
<dbReference type="NCBIfam" id="TIGR01007">
    <property type="entry name" value="eps_fam"/>
    <property type="match status" value="1"/>
</dbReference>
<reference evidence="12 13" key="1">
    <citation type="submission" date="2020-07" db="EMBL/GenBank/DDBJ databases">
        <title>Sequencing the genomes of 1000 actinobacteria strains.</title>
        <authorList>
            <person name="Klenk H.-P."/>
        </authorList>
    </citation>
    <scope>NUCLEOTIDE SEQUENCE [LARGE SCALE GENOMIC DNA]</scope>
    <source>
        <strain evidence="12 13">DSM 22185</strain>
    </source>
</reference>
<dbReference type="InterPro" id="IPR050445">
    <property type="entry name" value="Bact_polysacc_biosynth/exp"/>
</dbReference>
<dbReference type="InterPro" id="IPR003856">
    <property type="entry name" value="LPS_length_determ_N"/>
</dbReference>
<dbReference type="Pfam" id="PF10609">
    <property type="entry name" value="ParA"/>
    <property type="match status" value="1"/>
</dbReference>
<sequence length="493" mass="52640">MTRSVRGWNVELSDYLRILRAHWIVIVIATVAGAVIAFGWSAIQPKVYTADTTGIVTSTTSDGSTGSALVGNQLAQSRVKSYLNLGSWRAVAEHAKDELGLDTTPEALVSRVTVTNPLDTTALKVSATGPTPEDAQQLAEAWMHGMADEIEKLEGGTETTSAPVSLMVGDSARLPTSPSSPNTRLNVMLGALIGLALGLIYAFIKHLLDRRVRHPRDIERETGVSVIGTLPLEKTMTGERQVIDFALDTQSGVSHHLTESMRELRTNLQFIDVDNPPRVIVVTSSVPGDGKSTVAVNLASSLAAAGQWAILIDCDLRRPVVADIFGMSNDVGLTDILAGRAELNDVAHRPNPKVPLAVVGAGRIPPNPSELLGSQRMREFVRSLGESAIVVLDSPPVLPVTDAAVLSTAADGVLIVASAGKTTFDMLQRAIDNVTRTTGRVLGVVLNKVPMKGAASAYYGREYYGAYERYGREPEPEDSTESAEAGPRRSPRP</sequence>
<evidence type="ECO:0000256" key="6">
    <source>
        <dbReference type="ARBA" id="ARBA00022840"/>
    </source>
</evidence>
<dbReference type="PANTHER" id="PTHR32309:SF13">
    <property type="entry name" value="FERRIC ENTEROBACTIN TRANSPORT PROTEIN FEPE"/>
    <property type="match status" value="1"/>
</dbReference>
<name>A0A7Y9JMA7_9MICO</name>
<evidence type="ECO:0000256" key="8">
    <source>
        <dbReference type="ARBA" id="ARBA00023136"/>
    </source>
</evidence>
<evidence type="ECO:0000256" key="4">
    <source>
        <dbReference type="ARBA" id="ARBA00022692"/>
    </source>
</evidence>